<evidence type="ECO:0000256" key="8">
    <source>
        <dbReference type="SAM" id="MobiDB-lite"/>
    </source>
</evidence>
<feature type="coiled-coil region" evidence="7">
    <location>
        <begin position="697"/>
        <end position="724"/>
    </location>
</feature>
<feature type="region of interest" description="Disordered" evidence="8">
    <location>
        <begin position="820"/>
        <end position="867"/>
    </location>
</feature>
<dbReference type="Proteomes" id="UP000572817">
    <property type="component" value="Unassembled WGS sequence"/>
</dbReference>
<proteinExistence type="inferred from homology"/>
<dbReference type="InterPro" id="IPR044635">
    <property type="entry name" value="UBP14-like"/>
</dbReference>
<comment type="similarity">
    <text evidence="6">Belongs to the peptidase C19 family.</text>
</comment>
<feature type="compositionally biased region" description="Polar residues" evidence="8">
    <location>
        <begin position="491"/>
        <end position="500"/>
    </location>
</feature>
<keyword evidence="2 6" id="KW-0645">Protease</keyword>
<dbReference type="GO" id="GO:0070628">
    <property type="term" value="F:proteasome binding"/>
    <property type="evidence" value="ECO:0007669"/>
    <property type="project" value="TreeGrafter"/>
</dbReference>
<feature type="region of interest" description="Disordered" evidence="8">
    <location>
        <begin position="434"/>
        <end position="500"/>
    </location>
</feature>
<evidence type="ECO:0000313" key="10">
    <source>
        <dbReference type="EMBL" id="KAF4303638.1"/>
    </source>
</evidence>
<evidence type="ECO:0000259" key="9">
    <source>
        <dbReference type="PROSITE" id="PS50235"/>
    </source>
</evidence>
<dbReference type="PROSITE" id="PS00973">
    <property type="entry name" value="USP_2"/>
    <property type="match status" value="1"/>
</dbReference>
<feature type="compositionally biased region" description="Polar residues" evidence="8">
    <location>
        <begin position="821"/>
        <end position="834"/>
    </location>
</feature>
<dbReference type="InterPro" id="IPR028889">
    <property type="entry name" value="USP"/>
</dbReference>
<dbReference type="InterPro" id="IPR038765">
    <property type="entry name" value="Papain-like_cys_pep_sf"/>
</dbReference>
<accession>A0A8H4IP87</accession>
<gene>
    <name evidence="10" type="ORF">GTA08_BOTSDO14244</name>
</gene>
<keyword evidence="11" id="KW-1185">Reference proteome</keyword>
<dbReference type="OrthoDB" id="2420415at2759"/>
<feature type="region of interest" description="Disordered" evidence="8">
    <location>
        <begin position="391"/>
        <end position="421"/>
    </location>
</feature>
<dbReference type="EC" id="3.4.19.12" evidence="6"/>
<dbReference type="PANTHER" id="PTHR43982">
    <property type="entry name" value="UBIQUITIN CARBOXYL-TERMINAL HYDROLASE"/>
    <property type="match status" value="1"/>
</dbReference>
<organism evidence="10 11">
    <name type="scientific">Botryosphaeria dothidea</name>
    <dbReference type="NCBI Taxonomy" id="55169"/>
    <lineage>
        <taxon>Eukaryota</taxon>
        <taxon>Fungi</taxon>
        <taxon>Dikarya</taxon>
        <taxon>Ascomycota</taxon>
        <taxon>Pezizomycotina</taxon>
        <taxon>Dothideomycetes</taxon>
        <taxon>Dothideomycetes incertae sedis</taxon>
        <taxon>Botryosphaeriales</taxon>
        <taxon>Botryosphaeriaceae</taxon>
        <taxon>Botryosphaeria</taxon>
    </lineage>
</organism>
<keyword evidence="4 6" id="KW-0378">Hydrolase</keyword>
<reference evidence="10" key="1">
    <citation type="submission" date="2020-04" db="EMBL/GenBank/DDBJ databases">
        <title>Genome Assembly and Annotation of Botryosphaeria dothidea sdau 11-99, a Latent Pathogen of Apple Fruit Ring Rot in China.</title>
        <authorList>
            <person name="Yu C."/>
            <person name="Diao Y."/>
            <person name="Lu Q."/>
            <person name="Zhao J."/>
            <person name="Cui S."/>
            <person name="Peng C."/>
            <person name="He B."/>
            <person name="Liu H."/>
        </authorList>
    </citation>
    <scope>NUCLEOTIDE SEQUENCE [LARGE SCALE GENOMIC DNA]</scope>
    <source>
        <strain evidence="10">Sdau11-99</strain>
    </source>
</reference>
<dbReference type="Gene3D" id="3.90.70.10">
    <property type="entry name" value="Cysteine proteinases"/>
    <property type="match status" value="2"/>
</dbReference>
<comment type="caution">
    <text evidence="10">The sequence shown here is derived from an EMBL/GenBank/DDBJ whole genome shotgun (WGS) entry which is preliminary data.</text>
</comment>
<protein>
    <recommendedName>
        <fullName evidence="6">Ubiquitin carboxyl-terminal hydrolase</fullName>
        <ecNumber evidence="6">3.4.19.12</ecNumber>
    </recommendedName>
</protein>
<dbReference type="PROSITE" id="PS50235">
    <property type="entry name" value="USP_3"/>
    <property type="match status" value="1"/>
</dbReference>
<evidence type="ECO:0000256" key="2">
    <source>
        <dbReference type="ARBA" id="ARBA00022670"/>
    </source>
</evidence>
<feature type="compositionally biased region" description="Basic and acidic residues" evidence="8">
    <location>
        <begin position="462"/>
        <end position="481"/>
    </location>
</feature>
<dbReference type="EMBL" id="WWBZ02000056">
    <property type="protein sequence ID" value="KAF4303638.1"/>
    <property type="molecule type" value="Genomic_DNA"/>
</dbReference>
<dbReference type="Pfam" id="PF00443">
    <property type="entry name" value="UCH"/>
    <property type="match status" value="1"/>
</dbReference>
<name>A0A8H4IP87_9PEZI</name>
<dbReference type="GO" id="GO:0061136">
    <property type="term" value="P:regulation of proteasomal protein catabolic process"/>
    <property type="evidence" value="ECO:0007669"/>
    <property type="project" value="TreeGrafter"/>
</dbReference>
<dbReference type="InterPro" id="IPR025305">
    <property type="entry name" value="UCH_repeat_domain"/>
</dbReference>
<dbReference type="GO" id="GO:0043161">
    <property type="term" value="P:proteasome-mediated ubiquitin-dependent protein catabolic process"/>
    <property type="evidence" value="ECO:0007669"/>
    <property type="project" value="InterPro"/>
</dbReference>
<dbReference type="GO" id="GO:0004843">
    <property type="term" value="F:cysteine-type deubiquitinase activity"/>
    <property type="evidence" value="ECO:0007669"/>
    <property type="project" value="UniProtKB-UniRule"/>
</dbReference>
<comment type="catalytic activity">
    <reaction evidence="1 6">
        <text>Thiol-dependent hydrolysis of ester, thioester, amide, peptide and isopeptide bonds formed by the C-terminal Gly of ubiquitin (a 76-residue protein attached to proteins as an intracellular targeting signal).</text>
        <dbReference type="EC" id="3.4.19.12"/>
    </reaction>
</comment>
<dbReference type="PANTHER" id="PTHR43982:SF6">
    <property type="entry name" value="UBIQUITIN CARBOXYL-TERMINAL HYDROLASE 2-RELATED"/>
    <property type="match status" value="1"/>
</dbReference>
<evidence type="ECO:0000313" key="11">
    <source>
        <dbReference type="Proteomes" id="UP000572817"/>
    </source>
</evidence>
<dbReference type="AlphaFoldDB" id="A0A8H4IP87"/>
<keyword evidence="5 6" id="KW-0788">Thiol protease</keyword>
<evidence type="ECO:0000256" key="5">
    <source>
        <dbReference type="ARBA" id="ARBA00022807"/>
    </source>
</evidence>
<keyword evidence="3 6" id="KW-0833">Ubl conjugation pathway</keyword>
<evidence type="ECO:0000256" key="6">
    <source>
        <dbReference type="RuleBase" id="RU366025"/>
    </source>
</evidence>
<evidence type="ECO:0000256" key="7">
    <source>
        <dbReference type="SAM" id="Coils"/>
    </source>
</evidence>
<dbReference type="PROSITE" id="PS00972">
    <property type="entry name" value="USP_1"/>
    <property type="match status" value="1"/>
</dbReference>
<feature type="domain" description="USP" evidence="9">
    <location>
        <begin position="294"/>
        <end position="804"/>
    </location>
</feature>
<dbReference type="GO" id="GO:0016579">
    <property type="term" value="P:protein deubiquitination"/>
    <property type="evidence" value="ECO:0007669"/>
    <property type="project" value="InterPro"/>
</dbReference>
<feature type="compositionally biased region" description="Basic and acidic residues" evidence="8">
    <location>
        <begin position="408"/>
        <end position="419"/>
    </location>
</feature>
<sequence length="867" mass="97729">MSAVPGGSCSHSLTLKSDQCFMPEDWVHRPDNKTIYKIASYYPKKPGYTANTKGVEDHPYYAGLGALVTTDPQNQSYYYECLADLASGRRSEELDMKKVMEESKGIVSRKDALQALRRFNLEPERLASYTDEFIINQYRARVGNVGAYEVPELREHLRKIGVYRQSQAIMDAAGDVIQTYDQALAWLGANDSNGDDQIVTLATIKKSDEPSSEPKIAEAVKIIADHRNSESLKVWLQTGEVKMEMLELTLSDLKERDPSKSDEYDRYAAIVRAESGRGPAPPPPPRHPIDKWPVGIENLGNTCYLNAILQFLFTIKPLREFVLNIDEHLMDINEESIRKKRVGSRMVTAEEVRRSQHFVRELKDLFEQLITSPSHTIRPRVELVQRALEYAAPNEQPVPPGTDTAEPVSKEEPISNKEDQDVEMMDGLVDAEATPTAQTEAGDSDATLIGDKDSETLPDLEEGPKATEDAAPEESDKKPPPPEHPPPVPPRNQSNKSSSIPYTMQQDASEILINILLQLSYAIRPDRFKEDGEQLDFIKELFYGEEAASLNRKGKMTEQKSLFNTQYVTVVDKPKNIYEAIDDTLDMGAIEDSDNAEKWTTILRAPPILKIDVKRLGFDKAKKQTYLHNEGTLQRRKQSWEKKAKLKHLRERRTELAETKVDISMPEVVRAASEYIKTVEIDDSAQSDELAIDGTFEEEMSAKAEETRKEISALDDSIATVEAEISSLFADMTSVPYRLHSLFIHRGGTGGGHYLVSIRDFENGMWRNYNDETISEVTDVKKNIFGQGDNYSKIITTCVVYVRADLKYGDKELVEAPQQDVEMTSFSQNDTSGLKYTEGVDPDKVPEYSAEGYETSQMDFTPSEGRW</sequence>
<dbReference type="InterPro" id="IPR001394">
    <property type="entry name" value="Peptidase_C19_UCH"/>
</dbReference>
<evidence type="ECO:0000256" key="1">
    <source>
        <dbReference type="ARBA" id="ARBA00000707"/>
    </source>
</evidence>
<keyword evidence="7" id="KW-0175">Coiled coil</keyword>
<dbReference type="InterPro" id="IPR018200">
    <property type="entry name" value="USP_CS"/>
</dbReference>
<dbReference type="SUPFAM" id="SSF54001">
    <property type="entry name" value="Cysteine proteinases"/>
    <property type="match status" value="1"/>
</dbReference>
<evidence type="ECO:0000256" key="3">
    <source>
        <dbReference type="ARBA" id="ARBA00022786"/>
    </source>
</evidence>
<evidence type="ECO:0000256" key="4">
    <source>
        <dbReference type="ARBA" id="ARBA00022801"/>
    </source>
</evidence>
<dbReference type="Pfam" id="PF13446">
    <property type="entry name" value="RPT"/>
    <property type="match status" value="2"/>
</dbReference>